<dbReference type="InterPro" id="IPR027954">
    <property type="entry name" value="Transcobalamin-like_C"/>
</dbReference>
<name>A0A1G2B3D1_9BACT</name>
<keyword evidence="1" id="KW-0472">Membrane</keyword>
<evidence type="ECO:0000259" key="2">
    <source>
        <dbReference type="Pfam" id="PF14478"/>
    </source>
</evidence>
<sequence length="155" mass="16764">MENNPLGTQTKKHTTSLSGLLVLAIVVVAIALLGSRVIGPPPPDPQARTGSVAGVRTVTHEATVVVNTGTGLPRNMSFDLAGDETAFDLLTRASLRENFVVETQQYDFGIMINKIDGVGAEENRYWMYYINGASANIGADSYMVKPGDVIEFRYE</sequence>
<dbReference type="Proteomes" id="UP000179164">
    <property type="component" value="Unassembled WGS sequence"/>
</dbReference>
<evidence type="ECO:0000256" key="1">
    <source>
        <dbReference type="SAM" id="Phobius"/>
    </source>
</evidence>
<evidence type="ECO:0000313" key="4">
    <source>
        <dbReference type="Proteomes" id="UP000179164"/>
    </source>
</evidence>
<evidence type="ECO:0000313" key="3">
    <source>
        <dbReference type="EMBL" id="OGY83674.1"/>
    </source>
</evidence>
<dbReference type="EMBL" id="MHKE01000013">
    <property type="protein sequence ID" value="OGY83674.1"/>
    <property type="molecule type" value="Genomic_DNA"/>
</dbReference>
<keyword evidence="1" id="KW-1133">Transmembrane helix</keyword>
<keyword evidence="1" id="KW-0812">Transmembrane</keyword>
<protein>
    <recommendedName>
        <fullName evidence="2">Transcobalamin-like C-terminal domain-containing protein</fullName>
    </recommendedName>
</protein>
<dbReference type="AlphaFoldDB" id="A0A1G2B3D1"/>
<organism evidence="3 4">
    <name type="scientific">Candidatus Kerfeldbacteria bacterium RIFCSPLOWO2_01_FULL_48_11</name>
    <dbReference type="NCBI Taxonomy" id="1798543"/>
    <lineage>
        <taxon>Bacteria</taxon>
        <taxon>Candidatus Kerfeldiibacteriota</taxon>
    </lineage>
</organism>
<comment type="caution">
    <text evidence="3">The sequence shown here is derived from an EMBL/GenBank/DDBJ whole genome shotgun (WGS) entry which is preliminary data.</text>
</comment>
<feature type="transmembrane region" description="Helical" evidence="1">
    <location>
        <begin position="20"/>
        <end position="38"/>
    </location>
</feature>
<dbReference type="Pfam" id="PF14478">
    <property type="entry name" value="DUF4430"/>
    <property type="match status" value="1"/>
</dbReference>
<feature type="domain" description="Transcobalamin-like C-terminal" evidence="2">
    <location>
        <begin position="95"/>
        <end position="155"/>
    </location>
</feature>
<reference evidence="3 4" key="1">
    <citation type="journal article" date="2016" name="Nat. Commun.">
        <title>Thousands of microbial genomes shed light on interconnected biogeochemical processes in an aquifer system.</title>
        <authorList>
            <person name="Anantharaman K."/>
            <person name="Brown C.T."/>
            <person name="Hug L.A."/>
            <person name="Sharon I."/>
            <person name="Castelle C.J."/>
            <person name="Probst A.J."/>
            <person name="Thomas B.C."/>
            <person name="Singh A."/>
            <person name="Wilkins M.J."/>
            <person name="Karaoz U."/>
            <person name="Brodie E.L."/>
            <person name="Williams K.H."/>
            <person name="Hubbard S.S."/>
            <person name="Banfield J.F."/>
        </authorList>
    </citation>
    <scope>NUCLEOTIDE SEQUENCE [LARGE SCALE GENOMIC DNA]</scope>
</reference>
<accession>A0A1G2B3D1</accession>
<dbReference type="Gene3D" id="2.170.130.30">
    <property type="match status" value="1"/>
</dbReference>
<proteinExistence type="predicted"/>
<gene>
    <name evidence="3" type="ORF">A2898_05850</name>
</gene>